<evidence type="ECO:0000313" key="2">
    <source>
        <dbReference type="Proteomes" id="UP000076532"/>
    </source>
</evidence>
<accession>A0A166NQA2</accession>
<reference evidence="1 2" key="1">
    <citation type="journal article" date="2016" name="Mol. Biol. Evol.">
        <title>Comparative Genomics of Early-Diverging Mushroom-Forming Fungi Provides Insights into the Origins of Lignocellulose Decay Capabilities.</title>
        <authorList>
            <person name="Nagy L.G."/>
            <person name="Riley R."/>
            <person name="Tritt A."/>
            <person name="Adam C."/>
            <person name="Daum C."/>
            <person name="Floudas D."/>
            <person name="Sun H."/>
            <person name="Yadav J.S."/>
            <person name="Pangilinan J."/>
            <person name="Larsson K.H."/>
            <person name="Matsuura K."/>
            <person name="Barry K."/>
            <person name="Labutti K."/>
            <person name="Kuo R."/>
            <person name="Ohm R.A."/>
            <person name="Bhattacharya S.S."/>
            <person name="Shirouzu T."/>
            <person name="Yoshinaga Y."/>
            <person name="Martin F.M."/>
            <person name="Grigoriev I.V."/>
            <person name="Hibbett D.S."/>
        </authorList>
    </citation>
    <scope>NUCLEOTIDE SEQUENCE [LARGE SCALE GENOMIC DNA]</scope>
    <source>
        <strain evidence="1 2">CBS 109695</strain>
    </source>
</reference>
<keyword evidence="2" id="KW-1185">Reference proteome</keyword>
<name>A0A166NQA2_9AGAM</name>
<protein>
    <submittedName>
        <fullName evidence="1">Uncharacterized protein</fullName>
    </submittedName>
</protein>
<evidence type="ECO:0000313" key="1">
    <source>
        <dbReference type="EMBL" id="KZP25269.1"/>
    </source>
</evidence>
<proteinExistence type="predicted"/>
<dbReference type="AlphaFoldDB" id="A0A166NQA2"/>
<dbReference type="EMBL" id="KV417521">
    <property type="protein sequence ID" value="KZP25269.1"/>
    <property type="molecule type" value="Genomic_DNA"/>
</dbReference>
<gene>
    <name evidence="1" type="ORF">FIBSPDRAFT_855808</name>
</gene>
<organism evidence="1 2">
    <name type="scientific">Athelia psychrophila</name>
    <dbReference type="NCBI Taxonomy" id="1759441"/>
    <lineage>
        <taxon>Eukaryota</taxon>
        <taxon>Fungi</taxon>
        <taxon>Dikarya</taxon>
        <taxon>Basidiomycota</taxon>
        <taxon>Agaricomycotina</taxon>
        <taxon>Agaricomycetes</taxon>
        <taxon>Agaricomycetidae</taxon>
        <taxon>Atheliales</taxon>
        <taxon>Atheliaceae</taxon>
        <taxon>Athelia</taxon>
    </lineage>
</organism>
<dbReference type="Proteomes" id="UP000076532">
    <property type="component" value="Unassembled WGS sequence"/>
</dbReference>
<sequence>MSGPPDSTSSRVSSERPSLVFRHPLPQSCRLVDLRDPAMRTMDERFDEPTLNQTPTVPFAPTCDIKQDADSSAVIHLHDAIHHTAGKDRRGGSRARRLSMTTLVIDLALAVKRKMSNFHSPRA</sequence>